<protein>
    <recommendedName>
        <fullName evidence="3">RHS repeat-associated core domain-containing protein</fullName>
    </recommendedName>
</protein>
<keyword evidence="2" id="KW-1185">Reference proteome</keyword>
<evidence type="ECO:0000313" key="1">
    <source>
        <dbReference type="EMBL" id="MBD8081900.1"/>
    </source>
</evidence>
<sequence>MTSQNDKGITRIDYNFLNLPKYLEFNKTFTPRYPGGNTNVKTNYLYKADGTKLRKIYTYGSGKMNVEASTTTECIDAFQYEVIDTGGKYIILPNCT</sequence>
<evidence type="ECO:0000313" key="2">
    <source>
        <dbReference type="Proteomes" id="UP000637299"/>
    </source>
</evidence>
<evidence type="ECO:0008006" key="3">
    <source>
        <dbReference type="Google" id="ProtNLM"/>
    </source>
</evidence>
<accession>A0ABR8Z9K3</accession>
<dbReference type="Proteomes" id="UP000637299">
    <property type="component" value="Unassembled WGS sequence"/>
</dbReference>
<organism evidence="1 2">
    <name type="scientific">Chryseobacterium caseinilyticum</name>
    <dbReference type="NCBI Taxonomy" id="2771428"/>
    <lineage>
        <taxon>Bacteria</taxon>
        <taxon>Pseudomonadati</taxon>
        <taxon>Bacteroidota</taxon>
        <taxon>Flavobacteriia</taxon>
        <taxon>Flavobacteriales</taxon>
        <taxon>Weeksellaceae</taxon>
        <taxon>Chryseobacterium group</taxon>
        <taxon>Chryseobacterium</taxon>
    </lineage>
</organism>
<dbReference type="EMBL" id="JACYFS010000001">
    <property type="protein sequence ID" value="MBD8081900.1"/>
    <property type="molecule type" value="Genomic_DNA"/>
</dbReference>
<name>A0ABR8Z9K3_9FLAO</name>
<dbReference type="RefSeq" id="WP_191735591.1">
    <property type="nucleotide sequence ID" value="NZ_JACYFS010000001.1"/>
</dbReference>
<gene>
    <name evidence="1" type="ORF">IC610_05605</name>
</gene>
<reference evidence="1 2" key="1">
    <citation type="submission" date="2020-09" db="EMBL/GenBank/DDBJ databases">
        <title>Genome seq and assembly of Chryseobacterium sp.</title>
        <authorList>
            <person name="Chhetri G."/>
        </authorList>
    </citation>
    <scope>NUCLEOTIDE SEQUENCE [LARGE SCALE GENOMIC DNA]</scope>
    <source>
        <strain evidence="1 2">GCR10</strain>
    </source>
</reference>
<dbReference type="Gene3D" id="2.180.10.10">
    <property type="entry name" value="RHS repeat-associated core"/>
    <property type="match status" value="1"/>
</dbReference>
<proteinExistence type="predicted"/>
<comment type="caution">
    <text evidence="1">The sequence shown here is derived from an EMBL/GenBank/DDBJ whole genome shotgun (WGS) entry which is preliminary data.</text>
</comment>